<dbReference type="EMBL" id="MU276022">
    <property type="protein sequence ID" value="KAI0043358.1"/>
    <property type="molecule type" value="Genomic_DNA"/>
</dbReference>
<gene>
    <name evidence="1" type="ORF">FA95DRAFT_1563430</name>
</gene>
<reference evidence="1" key="2">
    <citation type="journal article" date="2022" name="New Phytol.">
        <title>Evolutionary transition to the ectomycorrhizal habit in the genomes of a hyperdiverse lineage of mushroom-forming fungi.</title>
        <authorList>
            <person name="Looney B."/>
            <person name="Miyauchi S."/>
            <person name="Morin E."/>
            <person name="Drula E."/>
            <person name="Courty P.E."/>
            <person name="Kohler A."/>
            <person name="Kuo A."/>
            <person name="LaButti K."/>
            <person name="Pangilinan J."/>
            <person name="Lipzen A."/>
            <person name="Riley R."/>
            <person name="Andreopoulos W."/>
            <person name="He G."/>
            <person name="Johnson J."/>
            <person name="Nolan M."/>
            <person name="Tritt A."/>
            <person name="Barry K.W."/>
            <person name="Grigoriev I.V."/>
            <person name="Nagy L.G."/>
            <person name="Hibbett D."/>
            <person name="Henrissat B."/>
            <person name="Matheny P.B."/>
            <person name="Labbe J."/>
            <person name="Martin F.M."/>
        </authorList>
    </citation>
    <scope>NUCLEOTIDE SEQUENCE</scope>
    <source>
        <strain evidence="1">FP105234-sp</strain>
    </source>
</reference>
<reference evidence="1" key="1">
    <citation type="submission" date="2021-02" db="EMBL/GenBank/DDBJ databases">
        <authorList>
            <consortium name="DOE Joint Genome Institute"/>
            <person name="Ahrendt S."/>
            <person name="Looney B.P."/>
            <person name="Miyauchi S."/>
            <person name="Morin E."/>
            <person name="Drula E."/>
            <person name="Courty P.E."/>
            <person name="Chicoki N."/>
            <person name="Fauchery L."/>
            <person name="Kohler A."/>
            <person name="Kuo A."/>
            <person name="Labutti K."/>
            <person name="Pangilinan J."/>
            <person name="Lipzen A."/>
            <person name="Riley R."/>
            <person name="Andreopoulos W."/>
            <person name="He G."/>
            <person name="Johnson J."/>
            <person name="Barry K.W."/>
            <person name="Grigoriev I.V."/>
            <person name="Nagy L."/>
            <person name="Hibbett D."/>
            <person name="Henrissat B."/>
            <person name="Matheny P.B."/>
            <person name="Labbe J."/>
            <person name="Martin F."/>
        </authorList>
    </citation>
    <scope>NUCLEOTIDE SEQUENCE</scope>
    <source>
        <strain evidence="1">FP105234-sp</strain>
    </source>
</reference>
<accession>A0ACB8RIK7</accession>
<evidence type="ECO:0000313" key="1">
    <source>
        <dbReference type="EMBL" id="KAI0043358.1"/>
    </source>
</evidence>
<keyword evidence="2" id="KW-1185">Reference proteome</keyword>
<sequence>MSVDDSLPLGRDTWLLPEAGAFVVFKTDLVATLEALEDPIAIEQVQFLSRSCKSHLT</sequence>
<evidence type="ECO:0000313" key="2">
    <source>
        <dbReference type="Proteomes" id="UP000814033"/>
    </source>
</evidence>
<proteinExistence type="predicted"/>
<comment type="caution">
    <text evidence="1">The sequence shown here is derived from an EMBL/GenBank/DDBJ whole genome shotgun (WGS) entry which is preliminary data.</text>
</comment>
<protein>
    <submittedName>
        <fullName evidence="1">Uncharacterized protein</fullName>
    </submittedName>
</protein>
<organism evidence="1 2">
    <name type="scientific">Auriscalpium vulgare</name>
    <dbReference type="NCBI Taxonomy" id="40419"/>
    <lineage>
        <taxon>Eukaryota</taxon>
        <taxon>Fungi</taxon>
        <taxon>Dikarya</taxon>
        <taxon>Basidiomycota</taxon>
        <taxon>Agaricomycotina</taxon>
        <taxon>Agaricomycetes</taxon>
        <taxon>Russulales</taxon>
        <taxon>Auriscalpiaceae</taxon>
        <taxon>Auriscalpium</taxon>
    </lineage>
</organism>
<name>A0ACB8RIK7_9AGAM</name>
<dbReference type="Proteomes" id="UP000814033">
    <property type="component" value="Unassembled WGS sequence"/>
</dbReference>